<dbReference type="EC" id="2.6.1.1" evidence="1"/>
<dbReference type="Pfam" id="PF12897">
    <property type="entry name" value="Asp_aminotransf"/>
    <property type="match status" value="1"/>
</dbReference>
<evidence type="ECO:0000313" key="1">
    <source>
        <dbReference type="EMBL" id="VAW39949.1"/>
    </source>
</evidence>
<dbReference type="Gene3D" id="3.90.1150.10">
    <property type="entry name" value="Aspartate Aminotransferase, domain 1"/>
    <property type="match status" value="1"/>
</dbReference>
<protein>
    <submittedName>
        <fullName evidence="1">Aspartate transaminase</fullName>
        <ecNumber evidence="1">2.6.1.1</ecNumber>
    </submittedName>
</protein>
<keyword evidence="1" id="KW-0808">Transferase</keyword>
<dbReference type="AlphaFoldDB" id="A0A3B0VSV1"/>
<gene>
    <name evidence="1" type="ORF">MNBD_CHLOROFLEXI01-425</name>
</gene>
<keyword evidence="1" id="KW-0032">Aminotransferase</keyword>
<dbReference type="PANTHER" id="PTHR43799:SF1">
    <property type="entry name" value="ASPARTATE AMINOTRANSFERASE"/>
    <property type="match status" value="1"/>
</dbReference>
<dbReference type="InterPro" id="IPR015421">
    <property type="entry name" value="PyrdxlP-dep_Trfase_major"/>
</dbReference>
<accession>A0A3B0VSV1</accession>
<name>A0A3B0VSV1_9ZZZZ</name>
<reference evidence="1" key="1">
    <citation type="submission" date="2018-06" db="EMBL/GenBank/DDBJ databases">
        <authorList>
            <person name="Zhirakovskaya E."/>
        </authorList>
    </citation>
    <scope>NUCLEOTIDE SEQUENCE</scope>
</reference>
<dbReference type="CDD" id="cd00609">
    <property type="entry name" value="AAT_like"/>
    <property type="match status" value="1"/>
</dbReference>
<dbReference type="InterPro" id="IPR024551">
    <property type="entry name" value="AspAT_Ic"/>
</dbReference>
<dbReference type="SUPFAM" id="SSF53383">
    <property type="entry name" value="PLP-dependent transferases"/>
    <property type="match status" value="1"/>
</dbReference>
<sequence>MTPLQTLQKQYEAVQAMNLNLNMQRGQPSDADFDLSNRMLTIVDEADLVTPSGVALRNYPGGQAGLPEARELFATILGVRPDEMIVGNNSSLKLMSNMLMWALLRGVKDSDQPWGQQSPKMIVTVPGYDRHFSLLDALGFEMVTVPMTPDGPDMDAVEALVAGDTAVKGIIFVPTYSNPTGDTVSDETVQRLAGMKTAASDFTIFADDAYRVHHLTDDHAEPLNLLRACEAAGNPDRVYLFGSTSKITFAGAGIGFMASSVANVAYLTGLTGFQWIGPNKIEQYRHVKFINGYPGGLAGLMRDHAANLRPKFEAVQELLAKELGGNGRFATWTHPKGGYFVSLDTVCPVADRVVQLAKEAGVALTPAGATYPFKKDPNNSNIRLSPSRPPVAEVAQAMEVVALCIKIASLEYDAPTRN</sequence>
<organism evidence="1">
    <name type="scientific">hydrothermal vent metagenome</name>
    <dbReference type="NCBI Taxonomy" id="652676"/>
    <lineage>
        <taxon>unclassified sequences</taxon>
        <taxon>metagenomes</taxon>
        <taxon>ecological metagenomes</taxon>
    </lineage>
</organism>
<dbReference type="Gene3D" id="3.40.640.10">
    <property type="entry name" value="Type I PLP-dependent aspartate aminotransferase-like (Major domain)"/>
    <property type="match status" value="1"/>
</dbReference>
<dbReference type="InterPro" id="IPR015424">
    <property type="entry name" value="PyrdxlP-dep_Trfase"/>
</dbReference>
<dbReference type="PANTHER" id="PTHR43799">
    <property type="entry name" value="AMINOTRANSFERASE, PUTATIVE-RELATED"/>
    <property type="match status" value="1"/>
</dbReference>
<proteinExistence type="predicted"/>
<dbReference type="GO" id="GO:0004069">
    <property type="term" value="F:L-aspartate:2-oxoglutarate aminotransferase activity"/>
    <property type="evidence" value="ECO:0007669"/>
    <property type="project" value="UniProtKB-EC"/>
</dbReference>
<dbReference type="EMBL" id="UOEU01000772">
    <property type="protein sequence ID" value="VAW39949.1"/>
    <property type="molecule type" value="Genomic_DNA"/>
</dbReference>
<dbReference type="InterPro" id="IPR015422">
    <property type="entry name" value="PyrdxlP-dep_Trfase_small"/>
</dbReference>